<dbReference type="Pfam" id="PF00873">
    <property type="entry name" value="ACR_tran"/>
    <property type="match status" value="1"/>
</dbReference>
<proteinExistence type="predicted"/>
<protein>
    <submittedName>
        <fullName evidence="1">Efflux pump membrane transporter BepG</fullName>
    </submittedName>
</protein>
<dbReference type="InterPro" id="IPR001036">
    <property type="entry name" value="Acrflvin-R"/>
</dbReference>
<gene>
    <name evidence="1" type="primary">bepG_2</name>
    <name evidence="1" type="ORF">NCTC13038_01262</name>
</gene>
<accession>A0A485B5D2</accession>
<dbReference type="SUPFAM" id="SSF82693">
    <property type="entry name" value="Multidrug efflux transporter AcrB pore domain, PN1, PN2, PC1 and PC2 subdomains"/>
    <property type="match status" value="1"/>
</dbReference>
<evidence type="ECO:0000313" key="1">
    <source>
        <dbReference type="EMBL" id="VFS68051.1"/>
    </source>
</evidence>
<organism evidence="1 2">
    <name type="scientific">Raoultella terrigena</name>
    <name type="common">Klebsiella terrigena</name>
    <dbReference type="NCBI Taxonomy" id="577"/>
    <lineage>
        <taxon>Bacteria</taxon>
        <taxon>Pseudomonadati</taxon>
        <taxon>Pseudomonadota</taxon>
        <taxon>Gammaproteobacteria</taxon>
        <taxon>Enterobacterales</taxon>
        <taxon>Enterobacteriaceae</taxon>
        <taxon>Klebsiella/Raoultella group</taxon>
        <taxon>Raoultella</taxon>
    </lineage>
</organism>
<name>A0A485B5D2_RAOTE</name>
<evidence type="ECO:0000313" key="2">
    <source>
        <dbReference type="Proteomes" id="UP000332594"/>
    </source>
</evidence>
<dbReference type="PANTHER" id="PTHR32063:SF76">
    <property type="entry name" value="EFFLUX PUMP MEMBRANE TRANSPORTER"/>
    <property type="match status" value="1"/>
</dbReference>
<dbReference type="GO" id="GO:0005886">
    <property type="term" value="C:plasma membrane"/>
    <property type="evidence" value="ECO:0007669"/>
    <property type="project" value="TreeGrafter"/>
</dbReference>
<dbReference type="GO" id="GO:0042910">
    <property type="term" value="F:xenobiotic transmembrane transporter activity"/>
    <property type="evidence" value="ECO:0007669"/>
    <property type="project" value="TreeGrafter"/>
</dbReference>
<dbReference type="Gene3D" id="3.30.70.1440">
    <property type="entry name" value="Multidrug efflux transporter AcrB pore domain"/>
    <property type="match status" value="1"/>
</dbReference>
<dbReference type="PANTHER" id="PTHR32063">
    <property type="match status" value="1"/>
</dbReference>
<sequence length="166" mass="18376">MSQARELLLANPAVEDVIQVSGFNILNGTSASNGGFISVMLKDWHRRPPLEQVMSKLQGQLLALPEATIMPLRRRPCRGWQCLGFNLRILAQAGQSSAELEREALQVLQIANQHPQLSRVFTTWSSSVPQLTLTVDRDRAARLDVPVRGSSAACRRHFGGNPRRGL</sequence>
<dbReference type="EMBL" id="CAADJG010000002">
    <property type="protein sequence ID" value="VFS68051.1"/>
    <property type="molecule type" value="Genomic_DNA"/>
</dbReference>
<dbReference type="Proteomes" id="UP000332594">
    <property type="component" value="Unassembled WGS sequence"/>
</dbReference>
<dbReference type="AlphaFoldDB" id="A0A485B5D2"/>
<reference evidence="1 2" key="1">
    <citation type="submission" date="2019-03" db="EMBL/GenBank/DDBJ databases">
        <authorList>
            <consortium name="Pathogen Informatics"/>
        </authorList>
    </citation>
    <scope>NUCLEOTIDE SEQUENCE [LARGE SCALE GENOMIC DNA]</scope>
    <source>
        <strain evidence="1 2">NCTC13038</strain>
    </source>
</reference>
<dbReference type="Gene3D" id="3.30.70.1430">
    <property type="entry name" value="Multidrug efflux transporter AcrB pore domain"/>
    <property type="match status" value="1"/>
</dbReference>